<feature type="binding site" evidence="9">
    <location>
        <position position="154"/>
    </location>
    <ligand>
        <name>Mg(2+)</name>
        <dbReference type="ChEBI" id="CHEBI:18420"/>
        <note>catalytic</note>
    </ligand>
</feature>
<dbReference type="InterPro" id="IPR044929">
    <property type="entry name" value="DNA/RNA_non-sp_Endonuclease_sf"/>
</dbReference>
<dbReference type="SMART" id="SM00892">
    <property type="entry name" value="Endonuclease_NS"/>
    <property type="match status" value="1"/>
</dbReference>
<feature type="domain" description="DNA/RNA non-specific endonuclease/pyrophosphatase/phosphodiesterase" evidence="12">
    <location>
        <begin position="61"/>
        <end position="254"/>
    </location>
</feature>
<evidence type="ECO:0000256" key="4">
    <source>
        <dbReference type="ARBA" id="ARBA00022723"/>
    </source>
</evidence>
<evidence type="ECO:0000256" key="1">
    <source>
        <dbReference type="ARBA" id="ARBA00001946"/>
    </source>
</evidence>
<dbReference type="InterPro" id="IPR044925">
    <property type="entry name" value="His-Me_finger_sf"/>
</dbReference>
<evidence type="ECO:0000313" key="13">
    <source>
        <dbReference type="EMBL" id="RFN59655.1"/>
    </source>
</evidence>
<comment type="cofactor">
    <cofactor evidence="1 10">
        <name>Mg(2+)</name>
        <dbReference type="ChEBI" id="CHEBI:18420"/>
    </cofactor>
</comment>
<evidence type="ECO:0000259" key="12">
    <source>
        <dbReference type="SMART" id="SM00892"/>
    </source>
</evidence>
<feature type="domain" description="ENPP1-3/EXOG-like endonuclease/phosphodiesterase" evidence="11">
    <location>
        <begin position="62"/>
        <end position="254"/>
    </location>
</feature>
<dbReference type="RefSeq" id="WP_117158716.1">
    <property type="nucleotide sequence ID" value="NZ_QVID01000001.1"/>
</dbReference>
<organism evidence="13 14">
    <name type="scientific">Marixanthomonas ophiurae</name>
    <dbReference type="NCBI Taxonomy" id="387659"/>
    <lineage>
        <taxon>Bacteria</taxon>
        <taxon>Pseudomonadati</taxon>
        <taxon>Bacteroidota</taxon>
        <taxon>Flavobacteriia</taxon>
        <taxon>Flavobacteriales</taxon>
        <taxon>Flavobacteriaceae</taxon>
        <taxon>Marixanthomonas</taxon>
    </lineage>
</organism>
<dbReference type="SUPFAM" id="SSF54060">
    <property type="entry name" value="His-Me finger endonucleases"/>
    <property type="match status" value="1"/>
</dbReference>
<evidence type="ECO:0000256" key="10">
    <source>
        <dbReference type="RuleBase" id="RU366055"/>
    </source>
</evidence>
<keyword evidence="6 10" id="KW-0378">Hydrolase</keyword>
<evidence type="ECO:0000259" key="11">
    <source>
        <dbReference type="SMART" id="SM00477"/>
    </source>
</evidence>
<dbReference type="EMBL" id="QVID01000001">
    <property type="protein sequence ID" value="RFN59655.1"/>
    <property type="molecule type" value="Genomic_DNA"/>
</dbReference>
<keyword evidence="3 10" id="KW-0540">Nuclease</keyword>
<dbReference type="GO" id="GO:0003676">
    <property type="term" value="F:nucleic acid binding"/>
    <property type="evidence" value="ECO:0007669"/>
    <property type="project" value="InterPro"/>
</dbReference>
<evidence type="ECO:0000256" key="5">
    <source>
        <dbReference type="ARBA" id="ARBA00022759"/>
    </source>
</evidence>
<dbReference type="InterPro" id="IPR001604">
    <property type="entry name" value="Endo_G_ENPP1-like_dom"/>
</dbReference>
<sequence length="271" mass="31557">MNRKLLYPLLVLLVTVGLYYAEKYIDKQNESYPDMTNETSETYTEFNEDYLPQSTYNAVVKHKYFTLSYAEPHEQAEWVAYELSKNQIVNNNLKRPYFVEDREVKTGSADWRNYKNSGYDRGHLIPAADREFSENAYHETFLTSNISPQNHDFNAGIWNRLEQKTRYWAKKYNGIYVVTGGVLKDGLRTIGDENVSVPEAFYKILVDVSEEKHKAIAFLIPNKATSDSFYKYVVSIDEVEVETGIDFFPKLPDSIENRLEAISSAKDWEKR</sequence>
<gene>
    <name evidence="13" type="ORF">DZ858_06265</name>
</gene>
<dbReference type="GO" id="GO:0016787">
    <property type="term" value="F:hydrolase activity"/>
    <property type="evidence" value="ECO:0007669"/>
    <property type="project" value="UniProtKB-KW"/>
</dbReference>
<dbReference type="GO" id="GO:0004519">
    <property type="term" value="F:endonuclease activity"/>
    <property type="evidence" value="ECO:0007669"/>
    <property type="project" value="UniProtKB-UniRule"/>
</dbReference>
<dbReference type="Proteomes" id="UP000261082">
    <property type="component" value="Unassembled WGS sequence"/>
</dbReference>
<dbReference type="SMART" id="SM00477">
    <property type="entry name" value="NUC"/>
    <property type="match status" value="1"/>
</dbReference>
<dbReference type="OrthoDB" id="9811262at2"/>
<dbReference type="Pfam" id="PF01223">
    <property type="entry name" value="Endonuclease_NS"/>
    <property type="match status" value="1"/>
</dbReference>
<dbReference type="PANTHER" id="PTHR13966:SF5">
    <property type="entry name" value="ENDONUCLEASE G, MITOCHONDRIAL"/>
    <property type="match status" value="1"/>
</dbReference>
<evidence type="ECO:0000256" key="8">
    <source>
        <dbReference type="PIRSR" id="PIRSR640255-1"/>
    </source>
</evidence>
<protein>
    <recommendedName>
        <fullName evidence="10">Endonuclease</fullName>
        <ecNumber evidence="10">3.1.30.-</ecNumber>
    </recommendedName>
</protein>
<keyword evidence="14" id="KW-1185">Reference proteome</keyword>
<evidence type="ECO:0000313" key="14">
    <source>
        <dbReference type="Proteomes" id="UP000261082"/>
    </source>
</evidence>
<reference evidence="13 14" key="1">
    <citation type="journal article" date="2007" name="Int. J. Syst. Evol. Microbiol.">
        <title>Marixanthomonas ophiurae gen. nov., sp. nov., a marine bacterium of the family Flavobacteriaceae isolated from a deep-sea brittle star.</title>
        <authorList>
            <person name="Romanenko L.A."/>
            <person name="Uchino M."/>
            <person name="Frolova G.M."/>
            <person name="Mikhailov V.V."/>
        </authorList>
    </citation>
    <scope>NUCLEOTIDE SEQUENCE [LARGE SCALE GENOMIC DNA]</scope>
    <source>
        <strain evidence="13 14">KMM 3046</strain>
    </source>
</reference>
<evidence type="ECO:0000256" key="6">
    <source>
        <dbReference type="ARBA" id="ARBA00022801"/>
    </source>
</evidence>
<comment type="similarity">
    <text evidence="2 10">Belongs to the DNA/RNA non-specific endonuclease family.</text>
</comment>
<dbReference type="GO" id="GO:0046872">
    <property type="term" value="F:metal ion binding"/>
    <property type="evidence" value="ECO:0007669"/>
    <property type="project" value="UniProtKB-KW"/>
</dbReference>
<dbReference type="InterPro" id="IPR040255">
    <property type="entry name" value="Non-specific_endonuclease"/>
</dbReference>
<feature type="active site" description="Proton acceptor" evidence="8">
    <location>
        <position position="123"/>
    </location>
</feature>
<dbReference type="InterPro" id="IPR020821">
    <property type="entry name" value="ENPP1-3/EXOG-like_nuc-like"/>
</dbReference>
<evidence type="ECO:0000256" key="9">
    <source>
        <dbReference type="PIRSR" id="PIRSR640255-2"/>
    </source>
</evidence>
<dbReference type="PANTHER" id="PTHR13966">
    <property type="entry name" value="ENDONUCLEASE RELATED"/>
    <property type="match status" value="1"/>
</dbReference>
<keyword evidence="4 9" id="KW-0479">Metal-binding</keyword>
<dbReference type="Gene3D" id="3.40.570.10">
    <property type="entry name" value="Extracellular Endonuclease, subunit A"/>
    <property type="match status" value="1"/>
</dbReference>
<evidence type="ECO:0000256" key="2">
    <source>
        <dbReference type="ARBA" id="ARBA00010052"/>
    </source>
</evidence>
<dbReference type="AlphaFoldDB" id="A0A3E1QBY6"/>
<evidence type="ECO:0000256" key="3">
    <source>
        <dbReference type="ARBA" id="ARBA00022722"/>
    </source>
</evidence>
<keyword evidence="5 10" id="KW-0255">Endonuclease</keyword>
<dbReference type="PROSITE" id="PS01070">
    <property type="entry name" value="NUCLEASE_NON_SPEC"/>
    <property type="match status" value="1"/>
</dbReference>
<dbReference type="InterPro" id="IPR018524">
    <property type="entry name" value="DNA/RNA_endonuclease_AS"/>
</dbReference>
<dbReference type="EC" id="3.1.30.-" evidence="10"/>
<dbReference type="CDD" id="cd00091">
    <property type="entry name" value="NUC"/>
    <property type="match status" value="1"/>
</dbReference>
<comment type="caution">
    <text evidence="13">The sequence shown here is derived from an EMBL/GenBank/DDBJ whole genome shotgun (WGS) entry which is preliminary data.</text>
</comment>
<keyword evidence="7" id="KW-0460">Magnesium</keyword>
<evidence type="ECO:0000256" key="7">
    <source>
        <dbReference type="ARBA" id="ARBA00022842"/>
    </source>
</evidence>
<name>A0A3E1QBY6_9FLAO</name>
<accession>A0A3E1QBY6</accession>
<proteinExistence type="inferred from homology"/>